<keyword evidence="3" id="KW-1185">Reference proteome</keyword>
<evidence type="ECO:0000259" key="1">
    <source>
        <dbReference type="PROSITE" id="PS51412"/>
    </source>
</evidence>
<gene>
    <name evidence="2" type="ORF">QN277_025791</name>
</gene>
<dbReference type="AlphaFoldDB" id="A0AAE1MGY5"/>
<accession>A0AAE1MGY5</accession>
<reference evidence="2" key="1">
    <citation type="submission" date="2023-10" db="EMBL/GenBank/DDBJ databases">
        <title>Chromosome-level genome of the transformable northern wattle, Acacia crassicarpa.</title>
        <authorList>
            <person name="Massaro I."/>
            <person name="Sinha N.R."/>
            <person name="Poethig S."/>
            <person name="Leichty A.R."/>
        </authorList>
    </citation>
    <scope>NUCLEOTIDE SEQUENCE</scope>
    <source>
        <strain evidence="2">Acra3RX</strain>
        <tissue evidence="2">Leaf</tissue>
    </source>
</reference>
<protein>
    <recommendedName>
        <fullName evidence="1">MACPF domain-containing protein</fullName>
    </recommendedName>
</protein>
<dbReference type="Pfam" id="PF01823">
    <property type="entry name" value="MACPF"/>
    <property type="match status" value="1"/>
</dbReference>
<dbReference type="Proteomes" id="UP001293593">
    <property type="component" value="Unassembled WGS sequence"/>
</dbReference>
<dbReference type="GO" id="GO:0005886">
    <property type="term" value="C:plasma membrane"/>
    <property type="evidence" value="ECO:0007669"/>
    <property type="project" value="TreeGrafter"/>
</dbReference>
<dbReference type="EMBL" id="JAWXYG010000008">
    <property type="protein sequence ID" value="KAK4264640.1"/>
    <property type="molecule type" value="Genomic_DNA"/>
</dbReference>
<feature type="domain" description="MACPF" evidence="1">
    <location>
        <begin position="1"/>
        <end position="304"/>
    </location>
</feature>
<dbReference type="SMART" id="SM00457">
    <property type="entry name" value="MACPF"/>
    <property type="match status" value="1"/>
</dbReference>
<dbReference type="GO" id="GO:2000031">
    <property type="term" value="P:regulation of salicylic acid mediated signaling pathway"/>
    <property type="evidence" value="ECO:0007669"/>
    <property type="project" value="InterPro"/>
</dbReference>
<name>A0AAE1MGY5_9FABA</name>
<dbReference type="PANTHER" id="PTHR33199">
    <property type="entry name" value="MACPF DOMAIN-CONTAINING PROTEIN CAD1"/>
    <property type="match status" value="1"/>
</dbReference>
<dbReference type="PANTHER" id="PTHR33199:SF14">
    <property type="entry name" value="MAC_PERFORIN DOMAIN PROTEIN"/>
    <property type="match status" value="1"/>
</dbReference>
<comment type="caution">
    <text evidence="2">The sequence shown here is derived from an EMBL/GenBank/DDBJ whole genome shotgun (WGS) entry which is preliminary data.</text>
</comment>
<dbReference type="InterPro" id="IPR044663">
    <property type="entry name" value="CAD1/NSL1-like"/>
</dbReference>
<evidence type="ECO:0000313" key="3">
    <source>
        <dbReference type="Proteomes" id="UP001293593"/>
    </source>
</evidence>
<dbReference type="PROSITE" id="PS51412">
    <property type="entry name" value="MACPF_2"/>
    <property type="match status" value="1"/>
</dbReference>
<organism evidence="2 3">
    <name type="scientific">Acacia crassicarpa</name>
    <name type="common">northern wattle</name>
    <dbReference type="NCBI Taxonomy" id="499986"/>
    <lineage>
        <taxon>Eukaryota</taxon>
        <taxon>Viridiplantae</taxon>
        <taxon>Streptophyta</taxon>
        <taxon>Embryophyta</taxon>
        <taxon>Tracheophyta</taxon>
        <taxon>Spermatophyta</taxon>
        <taxon>Magnoliopsida</taxon>
        <taxon>eudicotyledons</taxon>
        <taxon>Gunneridae</taxon>
        <taxon>Pentapetalae</taxon>
        <taxon>rosids</taxon>
        <taxon>fabids</taxon>
        <taxon>Fabales</taxon>
        <taxon>Fabaceae</taxon>
        <taxon>Caesalpinioideae</taxon>
        <taxon>mimosoid clade</taxon>
        <taxon>Acacieae</taxon>
        <taxon>Acacia</taxon>
    </lineage>
</organism>
<proteinExistence type="predicted"/>
<dbReference type="InterPro" id="IPR020864">
    <property type="entry name" value="MACPF"/>
</dbReference>
<evidence type="ECO:0000313" key="2">
    <source>
        <dbReference type="EMBL" id="KAK4264640.1"/>
    </source>
</evidence>
<dbReference type="GO" id="GO:0009626">
    <property type="term" value="P:plant-type hypersensitive response"/>
    <property type="evidence" value="ECO:0007669"/>
    <property type="project" value="TreeGrafter"/>
</dbReference>
<sequence>MASRESRLRAAQQAIDSIGLGFDLTHDISFNNCKNGPSLIIINQEQCRNLEIPGGVSIPNVPISIKCVRGESLKIHSDVLSLHQMLGHFNQEMCLGGRFASGNFCASFGISDRCIKVFDSIKSLAYDGWFVKRYTIELEKHQGELDDHVKEAVPSSWDPEALARFIKEFGTHVVVGVSMGGKDVLYLRQSHSSNLQPADLQQLLKDKVDMRFMGSAENSSLTSGDICYNEEHVVVMSSRKGGSSEMLHHNEWFDTVDLEPDVISMFLVPLTSLFKGICGSGFISHAISLYLRYKPPTEDLHQFLEFQLPRHWAPDLNEIGLGARWKKQANTSLTLGFFGPKLYIDTIPVDVGNRPVIAFRLQLEGRRSNRLAIHLQHLASLPKSFPLSDSENSHLSCNSFNCTSHQKVRWNSFAYLCTAPVESDDALSIVTGAQLQVEKMCLFLRLRFSKVLGSTLQSEPEWEMNLDNLRHRPLGSNGIITVTVEKQNSHPKSGDVTIGSSKYAAGQPLPVHTPKLLRFVDTTERGRGPEDSPGYWVVSGARLAVQYGKIYLMVKYSLLNLVMQGRETEAL</sequence>